<dbReference type="Proteomes" id="UP000192266">
    <property type="component" value="Unassembled WGS sequence"/>
</dbReference>
<accession>A0A1W1UR92</accession>
<organism evidence="3 4">
    <name type="scientific">Hymenobacter roseosalivarius DSM 11622</name>
    <dbReference type="NCBI Taxonomy" id="645990"/>
    <lineage>
        <taxon>Bacteria</taxon>
        <taxon>Pseudomonadati</taxon>
        <taxon>Bacteroidota</taxon>
        <taxon>Cytophagia</taxon>
        <taxon>Cytophagales</taxon>
        <taxon>Hymenobacteraceae</taxon>
        <taxon>Hymenobacter</taxon>
    </lineage>
</organism>
<protein>
    <recommendedName>
        <fullName evidence="2">DUF6799 domain-containing protein</fullName>
    </recommendedName>
</protein>
<dbReference type="AlphaFoldDB" id="A0A1W1UR92"/>
<evidence type="ECO:0000256" key="1">
    <source>
        <dbReference type="SAM" id="SignalP"/>
    </source>
</evidence>
<reference evidence="3 4" key="1">
    <citation type="submission" date="2017-04" db="EMBL/GenBank/DDBJ databases">
        <authorList>
            <person name="Afonso C.L."/>
            <person name="Miller P.J."/>
            <person name="Scott M.A."/>
            <person name="Spackman E."/>
            <person name="Goraichik I."/>
            <person name="Dimitrov K.M."/>
            <person name="Suarez D.L."/>
            <person name="Swayne D.E."/>
        </authorList>
    </citation>
    <scope>NUCLEOTIDE SEQUENCE [LARGE SCALE GENOMIC DNA]</scope>
    <source>
        <strain evidence="3 4">DSM 11622</strain>
    </source>
</reference>
<name>A0A1W1UR92_9BACT</name>
<keyword evidence="1" id="KW-0732">Signal</keyword>
<evidence type="ECO:0000313" key="3">
    <source>
        <dbReference type="EMBL" id="SMB83576.1"/>
    </source>
</evidence>
<feature type="signal peptide" evidence="1">
    <location>
        <begin position="1"/>
        <end position="22"/>
    </location>
</feature>
<evidence type="ECO:0000313" key="4">
    <source>
        <dbReference type="Proteomes" id="UP000192266"/>
    </source>
</evidence>
<dbReference type="EMBL" id="FWWW01000039">
    <property type="protein sequence ID" value="SMB83576.1"/>
    <property type="molecule type" value="Genomic_DNA"/>
</dbReference>
<sequence>MKNAVKLLSVLLLSGVFTLAQAQTVPSKSKPMAGKAQKGKMAMDGCMMQDGKMMMMKGGKMMPMTQNMTMKDGSMCMTDGTCKMKNGTTMTMKEGQCMMMDGKMTTMDEMKKSGRMKSDKMKNMKM</sequence>
<gene>
    <name evidence="3" type="ORF">SAMN00120144_0738</name>
</gene>
<dbReference type="InterPro" id="IPR046478">
    <property type="entry name" value="DUF6799"/>
</dbReference>
<evidence type="ECO:0000259" key="2">
    <source>
        <dbReference type="Pfam" id="PF20606"/>
    </source>
</evidence>
<keyword evidence="4" id="KW-1185">Reference proteome</keyword>
<dbReference type="RefSeq" id="WP_084443618.1">
    <property type="nucleotide sequence ID" value="NZ_FWWW01000039.1"/>
</dbReference>
<dbReference type="Pfam" id="PF20606">
    <property type="entry name" value="DUF6799"/>
    <property type="match status" value="1"/>
</dbReference>
<feature type="chain" id="PRO_5012122265" description="DUF6799 domain-containing protein" evidence="1">
    <location>
        <begin position="23"/>
        <end position="126"/>
    </location>
</feature>
<feature type="domain" description="DUF6799" evidence="2">
    <location>
        <begin position="44"/>
        <end position="104"/>
    </location>
</feature>
<proteinExistence type="predicted"/>
<dbReference type="STRING" id="645990.SAMN00120144_0738"/>
<dbReference type="OrthoDB" id="770079at2"/>